<proteinExistence type="predicted"/>
<dbReference type="EMBL" id="KV417318">
    <property type="protein sequence ID" value="KZO91772.1"/>
    <property type="molecule type" value="Genomic_DNA"/>
</dbReference>
<accession>A0A167HM06</accession>
<evidence type="ECO:0000313" key="2">
    <source>
        <dbReference type="EMBL" id="KZO91772.1"/>
    </source>
</evidence>
<evidence type="ECO:0000256" key="1">
    <source>
        <dbReference type="SAM" id="MobiDB-lite"/>
    </source>
</evidence>
<organism evidence="2 3">
    <name type="scientific">Calocera viscosa (strain TUFC12733)</name>
    <dbReference type="NCBI Taxonomy" id="1330018"/>
    <lineage>
        <taxon>Eukaryota</taxon>
        <taxon>Fungi</taxon>
        <taxon>Dikarya</taxon>
        <taxon>Basidiomycota</taxon>
        <taxon>Agaricomycotina</taxon>
        <taxon>Dacrymycetes</taxon>
        <taxon>Dacrymycetales</taxon>
        <taxon>Dacrymycetaceae</taxon>
        <taxon>Calocera</taxon>
    </lineage>
</organism>
<reference evidence="2 3" key="1">
    <citation type="journal article" date="2016" name="Mol. Biol. Evol.">
        <title>Comparative Genomics of Early-Diverging Mushroom-Forming Fungi Provides Insights into the Origins of Lignocellulose Decay Capabilities.</title>
        <authorList>
            <person name="Nagy L.G."/>
            <person name="Riley R."/>
            <person name="Tritt A."/>
            <person name="Adam C."/>
            <person name="Daum C."/>
            <person name="Floudas D."/>
            <person name="Sun H."/>
            <person name="Yadav J.S."/>
            <person name="Pangilinan J."/>
            <person name="Larsson K.H."/>
            <person name="Matsuura K."/>
            <person name="Barry K."/>
            <person name="Labutti K."/>
            <person name="Kuo R."/>
            <person name="Ohm R.A."/>
            <person name="Bhattacharya S.S."/>
            <person name="Shirouzu T."/>
            <person name="Yoshinaga Y."/>
            <person name="Martin F.M."/>
            <person name="Grigoriev I.V."/>
            <person name="Hibbett D.S."/>
        </authorList>
    </citation>
    <scope>NUCLEOTIDE SEQUENCE [LARGE SCALE GENOMIC DNA]</scope>
    <source>
        <strain evidence="2 3">TUFC12733</strain>
    </source>
</reference>
<sequence>MDHPPPACLGPFRLQRSLRARPRRPGVEAACPCPPTQGGEEASARPCRRGAGAGAGADRRPGRGAPALGGRRRPPPPLCGGDASRCPGTGQEGMGGPGAAVRPGVHPSPNHAPPATYLPPPPADMAHQLADHPVLPKHIQQLHLPLLARARPPPPPPTLPGPPLPPPLPNPHRRLHPALRRPCPRLRNLARTDHSPNTLLLHLPLAGAARPARVCAHAGAGRPAPAAGVRRS</sequence>
<dbReference type="STRING" id="1330018.A0A167HM06"/>
<name>A0A167HM06_CALVF</name>
<feature type="compositionally biased region" description="Pro residues" evidence="1">
    <location>
        <begin position="110"/>
        <end position="123"/>
    </location>
</feature>
<gene>
    <name evidence="2" type="ORF">CALVIDRAFT_334814</name>
</gene>
<evidence type="ECO:0000313" key="3">
    <source>
        <dbReference type="Proteomes" id="UP000076738"/>
    </source>
</evidence>
<protein>
    <submittedName>
        <fullName evidence="2">Uncharacterized protein</fullName>
    </submittedName>
</protein>
<dbReference type="Proteomes" id="UP000076738">
    <property type="component" value="Unassembled WGS sequence"/>
</dbReference>
<dbReference type="AlphaFoldDB" id="A0A167HM06"/>
<feature type="region of interest" description="Disordered" evidence="1">
    <location>
        <begin position="1"/>
        <end position="176"/>
    </location>
</feature>
<feature type="compositionally biased region" description="Pro residues" evidence="1">
    <location>
        <begin position="151"/>
        <end position="170"/>
    </location>
</feature>
<keyword evidence="3" id="KW-1185">Reference proteome</keyword>